<dbReference type="InterPro" id="IPR037108">
    <property type="entry name" value="TM1727-like_C_sf"/>
</dbReference>
<proteinExistence type="predicted"/>
<dbReference type="EMBL" id="FONY01000030">
    <property type="protein sequence ID" value="SFF38859.1"/>
    <property type="molecule type" value="Genomic_DNA"/>
</dbReference>
<evidence type="ECO:0000259" key="1">
    <source>
        <dbReference type="Pfam" id="PF03807"/>
    </source>
</evidence>
<dbReference type="Gene3D" id="1.10.1040.20">
    <property type="entry name" value="ProC-like, C-terminal domain"/>
    <property type="match status" value="1"/>
</dbReference>
<feature type="domain" description="Pyrroline-5-carboxylate reductase catalytic N-terminal" evidence="1">
    <location>
        <begin position="3"/>
        <end position="89"/>
    </location>
</feature>
<dbReference type="Pfam" id="PF03807">
    <property type="entry name" value="F420_oxidored"/>
    <property type="match status" value="1"/>
</dbReference>
<evidence type="ECO:0000313" key="3">
    <source>
        <dbReference type="EMBL" id="SFF38859.1"/>
    </source>
</evidence>
<dbReference type="Proteomes" id="UP000199513">
    <property type="component" value="Unassembled WGS sequence"/>
</dbReference>
<dbReference type="InterPro" id="IPR018931">
    <property type="entry name" value="DUF2520"/>
</dbReference>
<accession>A0A1I2I918</accession>
<dbReference type="InterPro" id="IPR008927">
    <property type="entry name" value="6-PGluconate_DH-like_C_sf"/>
</dbReference>
<dbReference type="PANTHER" id="PTHR40459:SF1">
    <property type="entry name" value="CONSERVED HYPOTHETICAL ALANINE AND LEUCINE RICH PROTEIN"/>
    <property type="match status" value="1"/>
</dbReference>
<dbReference type="SUPFAM" id="SSF48179">
    <property type="entry name" value="6-phosphogluconate dehydrogenase C-terminal domain-like"/>
    <property type="match status" value="1"/>
</dbReference>
<dbReference type="STRING" id="1003.SAMN04488541_103010"/>
<dbReference type="RefSeq" id="WP_091548365.1">
    <property type="nucleotide sequence ID" value="NZ_FONY01000030.1"/>
</dbReference>
<organism evidence="3 4">
    <name type="scientific">Thermoflexibacter ruber</name>
    <dbReference type="NCBI Taxonomy" id="1003"/>
    <lineage>
        <taxon>Bacteria</taxon>
        <taxon>Pseudomonadati</taxon>
        <taxon>Bacteroidota</taxon>
        <taxon>Cytophagia</taxon>
        <taxon>Cytophagales</taxon>
        <taxon>Thermoflexibacteraceae</taxon>
        <taxon>Thermoflexibacter</taxon>
    </lineage>
</organism>
<dbReference type="AlphaFoldDB" id="A0A1I2I918"/>
<name>A0A1I2I918_9BACT</name>
<protein>
    <submittedName>
        <fullName evidence="3">Predicted oxidoreductase, contains short-chain dehydrogenase (SDR) and DUF2520 domains</fullName>
    </submittedName>
</protein>
<dbReference type="OrthoDB" id="9810755at2"/>
<dbReference type="SUPFAM" id="SSF51735">
    <property type="entry name" value="NAD(P)-binding Rossmann-fold domains"/>
    <property type="match status" value="1"/>
</dbReference>
<dbReference type="Gene3D" id="3.40.50.720">
    <property type="entry name" value="NAD(P)-binding Rossmann-like Domain"/>
    <property type="match status" value="1"/>
</dbReference>
<evidence type="ECO:0000259" key="2">
    <source>
        <dbReference type="Pfam" id="PF10728"/>
    </source>
</evidence>
<dbReference type="PANTHER" id="PTHR40459">
    <property type="entry name" value="CONSERVED HYPOTHETICAL ALANINE AND LEUCINE RICH PROTEIN"/>
    <property type="match status" value="1"/>
</dbReference>
<keyword evidence="4" id="KW-1185">Reference proteome</keyword>
<evidence type="ECO:0000313" key="4">
    <source>
        <dbReference type="Proteomes" id="UP000199513"/>
    </source>
</evidence>
<dbReference type="InterPro" id="IPR036291">
    <property type="entry name" value="NAD(P)-bd_dom_sf"/>
</dbReference>
<dbReference type="InterPro" id="IPR028939">
    <property type="entry name" value="P5C_Rdtase_cat_N"/>
</dbReference>
<feature type="domain" description="DUF2520" evidence="2">
    <location>
        <begin position="127"/>
        <end position="252"/>
    </location>
</feature>
<sequence length="261" mass="29487">MFRIAIIGAGNVAWHLASNLEKEGHQITEVYSRNLANAKALARTLWNAKPTNSLDFSHSQASIFLVCVSDNALQEVIEQIALPEEVIIAHTSGTHSLEILERANAYIGVFYPLQTFTKDKEVNFKNVPICLEANEAEVLEVLIELAESISSQVYEISTPQRQVLHLSAVFACNFTNFLFTISKEILERNEMPFDLLQNLIQETVQKAFVLSPENAQTGPAKRGDTSIVEKHLTLLESYPVEWKVLYELFTQQIRAYYQNIT</sequence>
<reference evidence="3 4" key="1">
    <citation type="submission" date="2016-10" db="EMBL/GenBank/DDBJ databases">
        <authorList>
            <person name="de Groot N.N."/>
        </authorList>
    </citation>
    <scope>NUCLEOTIDE SEQUENCE [LARGE SCALE GENOMIC DNA]</scope>
    <source>
        <strain>GEY</strain>
        <strain evidence="4">DSM 9560</strain>
    </source>
</reference>
<gene>
    <name evidence="3" type="ORF">SAMN04488541_103010</name>
</gene>
<dbReference type="Pfam" id="PF10728">
    <property type="entry name" value="DUF2520"/>
    <property type="match status" value="1"/>
</dbReference>